<evidence type="ECO:0000313" key="1">
    <source>
        <dbReference type="EMBL" id="OQA54194.1"/>
    </source>
</evidence>
<comment type="caution">
    <text evidence="1">The sequence shown here is derived from an EMBL/GenBank/DDBJ whole genome shotgun (WGS) entry which is preliminary data.</text>
</comment>
<reference evidence="1" key="1">
    <citation type="submission" date="2017-02" db="EMBL/GenBank/DDBJ databases">
        <title>Delving into the versatile metabolic prowess of the omnipresent phylum Bacteroidetes.</title>
        <authorList>
            <person name="Nobu M.K."/>
            <person name="Mei R."/>
            <person name="Narihiro T."/>
            <person name="Kuroda K."/>
            <person name="Liu W.-T."/>
        </authorList>
    </citation>
    <scope>NUCLEOTIDE SEQUENCE</scope>
    <source>
        <strain evidence="1">ADurb.Bin276</strain>
    </source>
</reference>
<gene>
    <name evidence="1" type="ORF">BWY41_02203</name>
</gene>
<dbReference type="AlphaFoldDB" id="A0A1V5SIP9"/>
<sequence>MSKKLLFLLPKGTIALMILLLSGCCMFPDQSKLEKNIPCTGLVMIPSSLDNHDGLKVKPFAAADVILFGSEGDVISTETNQEGKWVAYNLKSPYYLLEAEKDGVIIKKVFPFQLLEENYVDVGEANAYTTCQVMIYEIANQYYENALYLREVPDLVIPENLVKAVEKVYREDRNPFNDPLIISMVEDLVLHQF</sequence>
<dbReference type="EMBL" id="MWBQ01000223">
    <property type="protein sequence ID" value="OQA54194.1"/>
    <property type="molecule type" value="Genomic_DNA"/>
</dbReference>
<accession>A0A1V5SIP9</accession>
<proteinExistence type="predicted"/>
<dbReference type="Proteomes" id="UP000485569">
    <property type="component" value="Unassembled WGS sequence"/>
</dbReference>
<name>A0A1V5SIP9_9BACT</name>
<dbReference type="PROSITE" id="PS51257">
    <property type="entry name" value="PROKAR_LIPOPROTEIN"/>
    <property type="match status" value="1"/>
</dbReference>
<organism evidence="1">
    <name type="scientific">Candidatus Atribacter allofermentans</name>
    <dbReference type="NCBI Taxonomy" id="1852833"/>
    <lineage>
        <taxon>Bacteria</taxon>
        <taxon>Pseudomonadati</taxon>
        <taxon>Atribacterota</taxon>
        <taxon>Atribacteria</taxon>
        <taxon>Atribacterales</taxon>
        <taxon>Atribacteraceae</taxon>
        <taxon>Atribacter</taxon>
    </lineage>
</organism>
<protein>
    <submittedName>
        <fullName evidence="1">Uncharacterized protein</fullName>
    </submittedName>
</protein>